<accession>A0ABU7BA52</accession>
<comment type="caution">
    <text evidence="1">The sequence shown here is derived from an EMBL/GenBank/DDBJ whole genome shotgun (WGS) entry which is preliminary data.</text>
</comment>
<protein>
    <submittedName>
        <fullName evidence="1">Uncharacterized protein</fullName>
    </submittedName>
</protein>
<name>A0ABU7BA52_9TELE</name>
<evidence type="ECO:0000313" key="2">
    <source>
        <dbReference type="Proteomes" id="UP001345963"/>
    </source>
</evidence>
<keyword evidence="2" id="KW-1185">Reference proteome</keyword>
<evidence type="ECO:0000313" key="1">
    <source>
        <dbReference type="EMBL" id="MED6246490.1"/>
    </source>
</evidence>
<sequence length="76" mass="8782">MVGCFSCRTQPIVKKFQLKNQSRLVVSSQILTAWCQALRLEMFVRARSLAPSMAAIKHFSFKDIIQLILQPLRTWT</sequence>
<proteinExistence type="predicted"/>
<dbReference type="EMBL" id="JAHUTI010043238">
    <property type="protein sequence ID" value="MED6246490.1"/>
    <property type="molecule type" value="Genomic_DNA"/>
</dbReference>
<reference evidence="1 2" key="1">
    <citation type="submission" date="2021-07" db="EMBL/GenBank/DDBJ databases">
        <authorList>
            <person name="Palmer J.M."/>
        </authorList>
    </citation>
    <scope>NUCLEOTIDE SEQUENCE [LARGE SCALE GENOMIC DNA]</scope>
    <source>
        <strain evidence="1 2">AT_MEX2019</strain>
        <tissue evidence="1">Muscle</tissue>
    </source>
</reference>
<dbReference type="Proteomes" id="UP001345963">
    <property type="component" value="Unassembled WGS sequence"/>
</dbReference>
<gene>
    <name evidence="1" type="ORF">ATANTOWER_018746</name>
</gene>
<organism evidence="1 2">
    <name type="scientific">Ataeniobius toweri</name>
    <dbReference type="NCBI Taxonomy" id="208326"/>
    <lineage>
        <taxon>Eukaryota</taxon>
        <taxon>Metazoa</taxon>
        <taxon>Chordata</taxon>
        <taxon>Craniata</taxon>
        <taxon>Vertebrata</taxon>
        <taxon>Euteleostomi</taxon>
        <taxon>Actinopterygii</taxon>
        <taxon>Neopterygii</taxon>
        <taxon>Teleostei</taxon>
        <taxon>Neoteleostei</taxon>
        <taxon>Acanthomorphata</taxon>
        <taxon>Ovalentaria</taxon>
        <taxon>Atherinomorphae</taxon>
        <taxon>Cyprinodontiformes</taxon>
        <taxon>Goodeidae</taxon>
        <taxon>Ataeniobius</taxon>
    </lineage>
</organism>